<dbReference type="Proteomes" id="UP001149163">
    <property type="component" value="Unassembled WGS sequence"/>
</dbReference>
<dbReference type="Pfam" id="PF12138">
    <property type="entry name" value="Spherulin4"/>
    <property type="match status" value="1"/>
</dbReference>
<organism evidence="1 2">
    <name type="scientific">Penicillium canariense</name>
    <dbReference type="NCBI Taxonomy" id="189055"/>
    <lineage>
        <taxon>Eukaryota</taxon>
        <taxon>Fungi</taxon>
        <taxon>Dikarya</taxon>
        <taxon>Ascomycota</taxon>
        <taxon>Pezizomycotina</taxon>
        <taxon>Eurotiomycetes</taxon>
        <taxon>Eurotiomycetidae</taxon>
        <taxon>Eurotiales</taxon>
        <taxon>Aspergillaceae</taxon>
        <taxon>Penicillium</taxon>
    </lineage>
</organism>
<dbReference type="InterPro" id="IPR021986">
    <property type="entry name" value="Spherulin4"/>
</dbReference>
<protein>
    <submittedName>
        <fullName evidence="1">Cell surface spherulin 4-like protein</fullName>
    </submittedName>
</protein>
<dbReference type="EMBL" id="JAPQKN010000002">
    <property type="protein sequence ID" value="KAJ5168633.1"/>
    <property type="molecule type" value="Genomic_DNA"/>
</dbReference>
<dbReference type="OrthoDB" id="5342184at2759"/>
<evidence type="ECO:0000313" key="2">
    <source>
        <dbReference type="Proteomes" id="UP001149163"/>
    </source>
</evidence>
<evidence type="ECO:0000313" key="1">
    <source>
        <dbReference type="EMBL" id="KAJ5168633.1"/>
    </source>
</evidence>
<reference evidence="1" key="1">
    <citation type="submission" date="2022-11" db="EMBL/GenBank/DDBJ databases">
        <authorList>
            <person name="Petersen C."/>
        </authorList>
    </citation>
    <scope>NUCLEOTIDE SEQUENCE</scope>
    <source>
        <strain evidence="1">IBT 26290</strain>
    </source>
</reference>
<proteinExistence type="predicted"/>
<sequence>MRAFAYLVGTAIAMASAVSATGILIPLYIWPADDSTWRPVYNAISSYPDILFQVIVNPDSGPGGTTYPDENLITGVAKLNSYDNVQVIGYVATDYAERDFSEVDSQISTYSGWSAYTTKNITVSGIFFDEAPSTNDDTKISYMQGISATAKSSNLNTVIFNPGTKLEPGSATEYFKAADLIVEFEKSYSAWLSAIPANEFSANGTYYKDAVILYGAPLKANYDDVIHEAQTMGLGAAYLTESDDYMSVDTVPKVAASFVAQ</sequence>
<dbReference type="PANTHER" id="PTHR35040">
    <property type="match status" value="1"/>
</dbReference>
<comment type="caution">
    <text evidence="1">The sequence shown here is derived from an EMBL/GenBank/DDBJ whole genome shotgun (WGS) entry which is preliminary data.</text>
</comment>
<dbReference type="RefSeq" id="XP_056545094.1">
    <property type="nucleotide sequence ID" value="XM_056686352.1"/>
</dbReference>
<gene>
    <name evidence="1" type="ORF">N7482_004227</name>
</gene>
<dbReference type="GeneID" id="81425528"/>
<reference evidence="1" key="2">
    <citation type="journal article" date="2023" name="IMA Fungus">
        <title>Comparative genomic study of the Penicillium genus elucidates a diverse pangenome and 15 lateral gene transfer events.</title>
        <authorList>
            <person name="Petersen C."/>
            <person name="Sorensen T."/>
            <person name="Nielsen M.R."/>
            <person name="Sondergaard T.E."/>
            <person name="Sorensen J.L."/>
            <person name="Fitzpatrick D.A."/>
            <person name="Frisvad J.C."/>
            <person name="Nielsen K.L."/>
        </authorList>
    </citation>
    <scope>NUCLEOTIDE SEQUENCE</scope>
    <source>
        <strain evidence="1">IBT 26290</strain>
    </source>
</reference>
<name>A0A9W9I892_9EURO</name>
<dbReference type="PANTHER" id="PTHR35040:SF9">
    <property type="entry name" value="4-LIKE CELL SURFACE PROTEIN, PUTATIVE (AFU_ORTHOLOGUE AFUA_4G14080)-RELATED"/>
    <property type="match status" value="1"/>
</dbReference>
<keyword evidence="2" id="KW-1185">Reference proteome</keyword>
<dbReference type="AlphaFoldDB" id="A0A9W9I892"/>
<accession>A0A9W9I892</accession>